<accession>Q5PXQ5</accession>
<dbReference type="GO" id="GO:0003677">
    <property type="term" value="F:DNA binding"/>
    <property type="evidence" value="ECO:0007669"/>
    <property type="project" value="InterPro"/>
</dbReference>
<sequence>MVLLPLYPWYICTTKWGCFGVAHVQKYTKGNVQGLSNHWDRKTKKHSNLDIDKERSDLNYDLCQKGGDTLSRMQQRLHEVHCLNRKDVKVCADWVVTLPESLKEISEQEQREFFEKIYEFLTNRYGGEKNVLSANVHMDETTPHMHFALCQLVWDKKKQRKKVCANDVLTRKELKTFHQDLDKFLKREMPHIYKEGILNNKTIGVDTVKDLKKHAEEIQKQKEQQKADATAEMKVFTEPKQVLKKIEASAKKTMFGDRVTLSSQDFEKLKMLSISSMKVQYQAGKRMDEAAEKIKEWEEKYYDADRRADYAELQFGLLEKEVEQLKKHRTDAIIYKSMLQDTNRGVEISELEKKGRLVLFNLENGHEPKDQKEGKRWLSILEENKKVQTIPQKRLEACIERLKVFLDKILGKSREFSLAGLKRLSEQSKQERQPKKKRDREMER</sequence>
<dbReference type="CDD" id="cd17242">
    <property type="entry name" value="MobM_relaxase"/>
    <property type="match status" value="1"/>
</dbReference>
<dbReference type="InterPro" id="IPR001668">
    <property type="entry name" value="Mob_Pre"/>
</dbReference>
<dbReference type="Pfam" id="PF01076">
    <property type="entry name" value="Mob_Pre"/>
    <property type="match status" value="1"/>
</dbReference>
<comment type="similarity">
    <text evidence="1">Belongs to the plasmid mobilization pre family.</text>
</comment>
<dbReference type="GO" id="GO:0006310">
    <property type="term" value="P:DNA recombination"/>
    <property type="evidence" value="ECO:0007669"/>
    <property type="project" value="InterPro"/>
</dbReference>
<name>Q5PXQ5_BACUD</name>
<dbReference type="Gene3D" id="3.30.930.30">
    <property type="match status" value="1"/>
</dbReference>
<gene>
    <name evidence="3" type="primary">mob14-4</name>
</gene>
<dbReference type="AlphaFoldDB" id="Q5PXQ5"/>
<organism evidence="3">
    <name type="scientific">Bacillus thuringiensis subsp. darmstadiensis</name>
    <dbReference type="NCBI Taxonomy" id="132264"/>
    <lineage>
        <taxon>Bacteria</taxon>
        <taxon>Bacillati</taxon>
        <taxon>Bacillota</taxon>
        <taxon>Bacilli</taxon>
        <taxon>Bacillales</taxon>
        <taxon>Bacillaceae</taxon>
        <taxon>Bacillus</taxon>
        <taxon>Bacillus cereus group</taxon>
    </lineage>
</organism>
<proteinExistence type="inferred from homology"/>
<evidence type="ECO:0000256" key="1">
    <source>
        <dbReference type="ARBA" id="ARBA00010657"/>
    </source>
</evidence>
<keyword evidence="3" id="KW-0614">Plasmid</keyword>
<protein>
    <submittedName>
        <fullName evidence="3">Mob14-4</fullName>
    </submittedName>
</protein>
<geneLocation type="plasmid" evidence="3">
    <name>pBMBt1</name>
</geneLocation>
<dbReference type="NCBIfam" id="NF041497">
    <property type="entry name" value="MobV"/>
    <property type="match status" value="1"/>
</dbReference>
<feature type="region of interest" description="Disordered" evidence="2">
    <location>
        <begin position="423"/>
        <end position="444"/>
    </location>
</feature>
<reference evidence="3" key="1">
    <citation type="journal article" date="2005" name="Plasmid">
        <title>The plasmid pBMBt1 from Bacillus thuringiensis subsp. darmstadiensis (INTA Mo14-4) replicates by the rolling-circle mechanism and encodes a novel insecticidal crystal protein-like gene.</title>
        <authorList>
            <person name="Loeza-Lara P.D."/>
            <person name="Benintende G."/>
            <person name="Cozzi J."/>
            <person name="Ochoa-Zarzosa A."/>
            <person name="Baizabal-Aguirre V.M."/>
            <person name="Valdez-Alarcon J.J."/>
            <person name="Lopez-Meza J.E."/>
        </authorList>
    </citation>
    <scope>NUCLEOTIDE SEQUENCE</scope>
    <source>
        <strain evidence="3">INTA 14-4</strain>
        <plasmid evidence="3">pBMBt1</plasmid>
    </source>
</reference>
<dbReference type="EMBL" id="AY822042">
    <property type="protein sequence ID" value="AAV70917.1"/>
    <property type="molecule type" value="Genomic_DNA"/>
</dbReference>
<evidence type="ECO:0000256" key="2">
    <source>
        <dbReference type="SAM" id="MobiDB-lite"/>
    </source>
</evidence>
<evidence type="ECO:0000313" key="3">
    <source>
        <dbReference type="EMBL" id="AAV70917.1"/>
    </source>
</evidence>